<name>A0AA42AXS4_PAPNU</name>
<gene>
    <name evidence="1" type="ORF">MKW94_011846</name>
</gene>
<reference evidence="1" key="1">
    <citation type="submission" date="2022-03" db="EMBL/GenBank/DDBJ databases">
        <title>A functionally conserved STORR gene fusion in Papaver species that diverged 16.8 million years ago.</title>
        <authorList>
            <person name="Catania T."/>
        </authorList>
    </citation>
    <scope>NUCLEOTIDE SEQUENCE</scope>
    <source>
        <strain evidence="1">S-191538</strain>
    </source>
</reference>
<evidence type="ECO:0000313" key="2">
    <source>
        <dbReference type="Proteomes" id="UP001177140"/>
    </source>
</evidence>
<dbReference type="EMBL" id="JAJJMA010249362">
    <property type="protein sequence ID" value="MCL7043680.1"/>
    <property type="molecule type" value="Genomic_DNA"/>
</dbReference>
<accession>A0AA42AXS4</accession>
<protein>
    <submittedName>
        <fullName evidence="1">Uncharacterized protein</fullName>
    </submittedName>
</protein>
<sequence>MKMVAAITCDPGETNIRTSTTCGGCRPYLENKCGLQGRVVSSLECKRDAKNSTKSICSGCCQVPLPCPLQTPPVSSSKCPAMETDKIFKHVGKTVSDCGLCQSGCKTRCDAIGARVTTQACVGLVVVATRVPVGIQCTCCCQKRLPFPPPPPPALSPPPPPPPPNNICKVGNTYSESEHVNTKNCGFCESDCQRRCSGTSLAKQTCTVESSPSQVSCQCCCN</sequence>
<organism evidence="1 2">
    <name type="scientific">Papaver nudicaule</name>
    <name type="common">Iceland poppy</name>
    <dbReference type="NCBI Taxonomy" id="74823"/>
    <lineage>
        <taxon>Eukaryota</taxon>
        <taxon>Viridiplantae</taxon>
        <taxon>Streptophyta</taxon>
        <taxon>Embryophyta</taxon>
        <taxon>Tracheophyta</taxon>
        <taxon>Spermatophyta</taxon>
        <taxon>Magnoliopsida</taxon>
        <taxon>Ranunculales</taxon>
        <taxon>Papaveraceae</taxon>
        <taxon>Papaveroideae</taxon>
        <taxon>Papaver</taxon>
    </lineage>
</organism>
<evidence type="ECO:0000313" key="1">
    <source>
        <dbReference type="EMBL" id="MCL7043680.1"/>
    </source>
</evidence>
<keyword evidence="2" id="KW-1185">Reference proteome</keyword>
<proteinExistence type="predicted"/>
<dbReference type="AlphaFoldDB" id="A0AA42AXS4"/>
<comment type="caution">
    <text evidence="1">The sequence shown here is derived from an EMBL/GenBank/DDBJ whole genome shotgun (WGS) entry which is preliminary data.</text>
</comment>
<dbReference type="Proteomes" id="UP001177140">
    <property type="component" value="Unassembled WGS sequence"/>
</dbReference>